<keyword evidence="2" id="KW-1185">Reference proteome</keyword>
<dbReference type="EMBL" id="CAJNOB010000012">
    <property type="protein sequence ID" value="CAF0695818.1"/>
    <property type="molecule type" value="Genomic_DNA"/>
</dbReference>
<accession>A0A8J2FVU7</accession>
<dbReference type="Proteomes" id="UP000663859">
    <property type="component" value="Unassembled WGS sequence"/>
</dbReference>
<evidence type="ECO:0000313" key="1">
    <source>
        <dbReference type="EMBL" id="CAF0695818.1"/>
    </source>
</evidence>
<comment type="caution">
    <text evidence="1">The sequence shown here is derived from an EMBL/GenBank/DDBJ whole genome shotgun (WGS) entry which is preliminary data.</text>
</comment>
<evidence type="ECO:0000313" key="2">
    <source>
        <dbReference type="Proteomes" id="UP000663859"/>
    </source>
</evidence>
<sequence length="110" mass="12202">MGRGQGRPKSVLSEAVGLWMLKKRLRKNTLAWSKQVTGVGAVFVGAPERLVCLVSLIKHDDNVAIRPAPPWSLGPKRSEAVGFFRRDIGPDRCRVHFRSLPFVARRTAVA</sequence>
<name>A0A8J2FVU7_9BACT</name>
<dbReference type="AlphaFoldDB" id="A0A8J2FVU7"/>
<gene>
    <name evidence="1" type="ORF">MPNT_20022</name>
</gene>
<protein>
    <submittedName>
        <fullName evidence="1">Uncharacterized protein</fullName>
    </submittedName>
</protein>
<reference evidence="1" key="1">
    <citation type="submission" date="2021-02" db="EMBL/GenBank/DDBJ databases">
        <authorList>
            <person name="Cremers G."/>
            <person name="Picone N."/>
        </authorList>
    </citation>
    <scope>NUCLEOTIDE SEQUENCE</scope>
    <source>
        <strain evidence="1">PQ17</strain>
    </source>
</reference>
<proteinExistence type="predicted"/>
<organism evidence="1 2">
    <name type="scientific">Candidatus Methylacidithermus pantelleriae</name>
    <dbReference type="NCBI Taxonomy" id="2744239"/>
    <lineage>
        <taxon>Bacteria</taxon>
        <taxon>Pseudomonadati</taxon>
        <taxon>Verrucomicrobiota</taxon>
        <taxon>Methylacidiphilae</taxon>
        <taxon>Methylacidiphilales</taxon>
        <taxon>Methylacidiphilaceae</taxon>
        <taxon>Candidatus Methylacidithermus</taxon>
    </lineage>
</organism>